<reference evidence="4 5" key="1">
    <citation type="submission" date="2017-11" db="EMBL/GenBank/DDBJ databases">
        <title>Genomic Encyclopedia of Archaeal and Bacterial Type Strains, Phase II (KMG-II): From Individual Species to Whole Genera.</title>
        <authorList>
            <person name="Goeker M."/>
        </authorList>
    </citation>
    <scope>NUCLEOTIDE SEQUENCE [LARGE SCALE GENOMIC DNA]</scope>
    <source>
        <strain evidence="4 5">DSM 27393</strain>
    </source>
</reference>
<keyword evidence="1" id="KW-0808">Transferase</keyword>
<dbReference type="AlphaFoldDB" id="A0A2M9CIM5"/>
<dbReference type="InterPro" id="IPR000182">
    <property type="entry name" value="GNAT_dom"/>
</dbReference>
<evidence type="ECO:0000256" key="1">
    <source>
        <dbReference type="ARBA" id="ARBA00022679"/>
    </source>
</evidence>
<protein>
    <submittedName>
        <fullName evidence="4">Ribosomal protein S18 acetylase RimI-like enzyme</fullName>
    </submittedName>
</protein>
<dbReference type="Gene3D" id="3.40.630.30">
    <property type="match status" value="1"/>
</dbReference>
<dbReference type="EMBL" id="PGFF01000001">
    <property type="protein sequence ID" value="PJJ71705.1"/>
    <property type="molecule type" value="Genomic_DNA"/>
</dbReference>
<sequence>MTGGTALRAARGSDVDDIARIWEAGWRDAHADCVPEALSAFREASMYPPRVRARLGGTWVALRHGVVAGFVVVHGDELEQLYVAAAARGTGIGVALLRHGAAVIAAGGYERAWLAVATGNVEARGFYECAGWADAGPISYAAEAGEASVEVPCRRLELALGDTVPYVP</sequence>
<dbReference type="PROSITE" id="PS51186">
    <property type="entry name" value="GNAT"/>
    <property type="match status" value="1"/>
</dbReference>
<dbReference type="InterPro" id="IPR050832">
    <property type="entry name" value="Bact_Acetyltransf"/>
</dbReference>
<organism evidence="4 5">
    <name type="scientific">Diaminobutyricimonas aerilata</name>
    <dbReference type="NCBI Taxonomy" id="1162967"/>
    <lineage>
        <taxon>Bacteria</taxon>
        <taxon>Bacillati</taxon>
        <taxon>Actinomycetota</taxon>
        <taxon>Actinomycetes</taxon>
        <taxon>Micrococcales</taxon>
        <taxon>Microbacteriaceae</taxon>
        <taxon>Diaminobutyricimonas</taxon>
    </lineage>
</organism>
<evidence type="ECO:0000313" key="5">
    <source>
        <dbReference type="Proteomes" id="UP000228758"/>
    </source>
</evidence>
<gene>
    <name evidence="4" type="ORF">CLV46_1258</name>
</gene>
<dbReference type="InterPro" id="IPR016181">
    <property type="entry name" value="Acyl_CoA_acyltransferase"/>
</dbReference>
<dbReference type="Proteomes" id="UP000228758">
    <property type="component" value="Unassembled WGS sequence"/>
</dbReference>
<dbReference type="Pfam" id="PF00583">
    <property type="entry name" value="Acetyltransf_1"/>
    <property type="match status" value="1"/>
</dbReference>
<feature type="domain" description="N-acetyltransferase" evidence="3">
    <location>
        <begin position="5"/>
        <end position="152"/>
    </location>
</feature>
<dbReference type="GO" id="GO:0005840">
    <property type="term" value="C:ribosome"/>
    <property type="evidence" value="ECO:0007669"/>
    <property type="project" value="UniProtKB-KW"/>
</dbReference>
<keyword evidence="4" id="KW-0689">Ribosomal protein</keyword>
<dbReference type="SUPFAM" id="SSF55729">
    <property type="entry name" value="Acyl-CoA N-acyltransferases (Nat)"/>
    <property type="match status" value="1"/>
</dbReference>
<dbReference type="GO" id="GO:0016747">
    <property type="term" value="F:acyltransferase activity, transferring groups other than amino-acyl groups"/>
    <property type="evidence" value="ECO:0007669"/>
    <property type="project" value="InterPro"/>
</dbReference>
<name>A0A2M9CIM5_9MICO</name>
<dbReference type="CDD" id="cd04301">
    <property type="entry name" value="NAT_SF"/>
    <property type="match status" value="1"/>
</dbReference>
<keyword evidence="4" id="KW-0687">Ribonucleoprotein</keyword>
<accession>A0A2M9CIM5</accession>
<dbReference type="RefSeq" id="WP_211282159.1">
    <property type="nucleotide sequence ID" value="NZ_PGFF01000001.1"/>
</dbReference>
<comment type="caution">
    <text evidence="4">The sequence shown here is derived from an EMBL/GenBank/DDBJ whole genome shotgun (WGS) entry which is preliminary data.</text>
</comment>
<evidence type="ECO:0000313" key="4">
    <source>
        <dbReference type="EMBL" id="PJJ71705.1"/>
    </source>
</evidence>
<evidence type="ECO:0000259" key="3">
    <source>
        <dbReference type="PROSITE" id="PS51186"/>
    </source>
</evidence>
<dbReference type="PANTHER" id="PTHR43877:SF2">
    <property type="entry name" value="AMINOALKYLPHOSPHONATE N-ACETYLTRANSFERASE-RELATED"/>
    <property type="match status" value="1"/>
</dbReference>
<keyword evidence="5" id="KW-1185">Reference proteome</keyword>
<keyword evidence="2" id="KW-0012">Acyltransferase</keyword>
<dbReference type="PANTHER" id="PTHR43877">
    <property type="entry name" value="AMINOALKYLPHOSPHONATE N-ACETYLTRANSFERASE-RELATED-RELATED"/>
    <property type="match status" value="1"/>
</dbReference>
<evidence type="ECO:0000256" key="2">
    <source>
        <dbReference type="ARBA" id="ARBA00023315"/>
    </source>
</evidence>
<proteinExistence type="predicted"/>